<accession>A0A0B2W4J8</accession>
<dbReference type="EMBL" id="JPKZ01000163">
    <property type="protein sequence ID" value="KHN88878.1"/>
    <property type="molecule type" value="Genomic_DNA"/>
</dbReference>
<evidence type="ECO:0000313" key="2">
    <source>
        <dbReference type="Proteomes" id="UP000031036"/>
    </source>
</evidence>
<gene>
    <name evidence="1" type="ORF">Tcan_02951</name>
</gene>
<reference evidence="1 2" key="1">
    <citation type="submission" date="2014-11" db="EMBL/GenBank/DDBJ databases">
        <title>Genetic blueprint of the zoonotic pathogen Toxocara canis.</title>
        <authorList>
            <person name="Zhu X.-Q."/>
            <person name="Korhonen P.K."/>
            <person name="Cai H."/>
            <person name="Young N.D."/>
            <person name="Nejsum P."/>
            <person name="von Samson-Himmelstjerna G."/>
            <person name="Boag P.R."/>
            <person name="Tan P."/>
            <person name="Li Q."/>
            <person name="Min J."/>
            <person name="Yang Y."/>
            <person name="Wang X."/>
            <person name="Fang X."/>
            <person name="Hall R.S."/>
            <person name="Hofmann A."/>
            <person name="Sternberg P.W."/>
            <person name="Jex A.R."/>
            <person name="Gasser R.B."/>
        </authorList>
    </citation>
    <scope>NUCLEOTIDE SEQUENCE [LARGE SCALE GENOMIC DNA]</scope>
    <source>
        <strain evidence="1">PN_DK_2014</strain>
    </source>
</reference>
<evidence type="ECO:0000313" key="1">
    <source>
        <dbReference type="EMBL" id="KHN88878.1"/>
    </source>
</evidence>
<keyword evidence="2" id="KW-1185">Reference proteome</keyword>
<organism evidence="1 2">
    <name type="scientific">Toxocara canis</name>
    <name type="common">Canine roundworm</name>
    <dbReference type="NCBI Taxonomy" id="6265"/>
    <lineage>
        <taxon>Eukaryota</taxon>
        <taxon>Metazoa</taxon>
        <taxon>Ecdysozoa</taxon>
        <taxon>Nematoda</taxon>
        <taxon>Chromadorea</taxon>
        <taxon>Rhabditida</taxon>
        <taxon>Spirurina</taxon>
        <taxon>Ascaridomorpha</taxon>
        <taxon>Ascaridoidea</taxon>
        <taxon>Toxocaridae</taxon>
        <taxon>Toxocara</taxon>
    </lineage>
</organism>
<dbReference type="Proteomes" id="UP000031036">
    <property type="component" value="Unassembled WGS sequence"/>
</dbReference>
<protein>
    <submittedName>
        <fullName evidence="1">Uncharacterized protein</fullName>
    </submittedName>
</protein>
<comment type="caution">
    <text evidence="1">The sequence shown here is derived from an EMBL/GenBank/DDBJ whole genome shotgun (WGS) entry which is preliminary data.</text>
</comment>
<sequence length="113" mass="12029">MLNCAQQKNGIHFSSLTALESRMGIVGENVVSGDSVPLEVGLLKNSLPSATTSFPTTHQPAGFSSSLPNDGMPPRGLLRKVRLFSFLGIISASKFKLSELLQLPITAMSCLLL</sequence>
<dbReference type="AlphaFoldDB" id="A0A0B2W4J8"/>
<proteinExistence type="predicted"/>
<name>A0A0B2W4J8_TOXCA</name>